<evidence type="ECO:0000313" key="2">
    <source>
        <dbReference type="EMBL" id="KAF2177862.1"/>
    </source>
</evidence>
<dbReference type="InterPro" id="IPR052895">
    <property type="entry name" value="HetReg/Transcr_Mod"/>
</dbReference>
<dbReference type="Pfam" id="PF06985">
    <property type="entry name" value="HET"/>
    <property type="match status" value="1"/>
</dbReference>
<organism evidence="2 3">
    <name type="scientific">Zopfia rhizophila CBS 207.26</name>
    <dbReference type="NCBI Taxonomy" id="1314779"/>
    <lineage>
        <taxon>Eukaryota</taxon>
        <taxon>Fungi</taxon>
        <taxon>Dikarya</taxon>
        <taxon>Ascomycota</taxon>
        <taxon>Pezizomycotina</taxon>
        <taxon>Dothideomycetes</taxon>
        <taxon>Dothideomycetes incertae sedis</taxon>
        <taxon>Zopfiaceae</taxon>
        <taxon>Zopfia</taxon>
    </lineage>
</organism>
<proteinExistence type="predicted"/>
<sequence length="711" mass="80436">MLTQGREHDLMSRIRLMKSSPESGYQYKPLDPLKNEIRILHVCWAPFGTVPKWKRRLSQLMSVEDAPGTWKEGLKDVPRQSYDKGQSVQCWLETESLDFGPEYTALSYCWGTHGDMRKIVLNGCETYIRANLHWALLEIRQQCFDRGGTSIAIWADALCINQEDEKEKSYQVNMMQTIFARAQTTIAWLGAGFNEKGEAIDHSTAMTCLKRVGESARARGTGKAFNINVHDSLTDDDFECLAKQTVRELKLASDMRFGSRHSRILEALWAVTNLTWWHRVWVVQEIAVSKQVYLACGSFLVPWDTVDAAITVFKRILVYEDRMTSRVTMESSYISETDHQLLIGITSSASPFCEARRRFQSIGMHQSLRDILYLTCTVGSELIPMQATDQRDKIFALLGLATDAQALGITPNYGMEYAQLCTDVARAFMKQGTVDMLSYCRYFRSDLSKRSSIGAYRRSLPNITKPNLPSWVPDWASGVPETLQTDSIQFSASNGAKTKGVLAKVSTGSSTLRLSACFVDEIQTAFAPFPDSRDLNLQEIRAWLRKVQDEFQDLSYVGRDKYGLSTRRNRAIWKTTIADHGVEKDGSMQRGSADNYQAYRVLMGLEAPHNAFEDDEYKTRYPIESSIYKSALLKVMPGRKLFLTKTGYLGLGPKEFQLGDIVCIFLGSGTPHAIREATKDKFHLVGELYVHGIMDGEFMKTDPDIRSIKLV</sequence>
<dbReference type="PANTHER" id="PTHR24148:SF64">
    <property type="entry name" value="HETEROKARYON INCOMPATIBILITY DOMAIN-CONTAINING PROTEIN"/>
    <property type="match status" value="1"/>
</dbReference>
<dbReference type="Proteomes" id="UP000800200">
    <property type="component" value="Unassembled WGS sequence"/>
</dbReference>
<reference evidence="2" key="1">
    <citation type="journal article" date="2020" name="Stud. Mycol.">
        <title>101 Dothideomycetes genomes: a test case for predicting lifestyles and emergence of pathogens.</title>
        <authorList>
            <person name="Haridas S."/>
            <person name="Albert R."/>
            <person name="Binder M."/>
            <person name="Bloem J."/>
            <person name="Labutti K."/>
            <person name="Salamov A."/>
            <person name="Andreopoulos B."/>
            <person name="Baker S."/>
            <person name="Barry K."/>
            <person name="Bills G."/>
            <person name="Bluhm B."/>
            <person name="Cannon C."/>
            <person name="Castanera R."/>
            <person name="Culley D."/>
            <person name="Daum C."/>
            <person name="Ezra D."/>
            <person name="Gonzalez J."/>
            <person name="Henrissat B."/>
            <person name="Kuo A."/>
            <person name="Liang C."/>
            <person name="Lipzen A."/>
            <person name="Lutzoni F."/>
            <person name="Magnuson J."/>
            <person name="Mondo S."/>
            <person name="Nolan M."/>
            <person name="Ohm R."/>
            <person name="Pangilinan J."/>
            <person name="Park H.-J."/>
            <person name="Ramirez L."/>
            <person name="Alfaro M."/>
            <person name="Sun H."/>
            <person name="Tritt A."/>
            <person name="Yoshinaga Y."/>
            <person name="Zwiers L.-H."/>
            <person name="Turgeon B."/>
            <person name="Goodwin S."/>
            <person name="Spatafora J."/>
            <person name="Crous P."/>
            <person name="Grigoriev I."/>
        </authorList>
    </citation>
    <scope>NUCLEOTIDE SEQUENCE</scope>
    <source>
        <strain evidence="2">CBS 207.26</strain>
    </source>
</reference>
<evidence type="ECO:0000313" key="3">
    <source>
        <dbReference type="Proteomes" id="UP000800200"/>
    </source>
</evidence>
<dbReference type="InterPro" id="IPR010730">
    <property type="entry name" value="HET"/>
</dbReference>
<gene>
    <name evidence="2" type="ORF">K469DRAFT_349756</name>
</gene>
<protein>
    <submittedName>
        <fullName evidence="2">HET-domain-containing protein</fullName>
    </submittedName>
</protein>
<dbReference type="OrthoDB" id="3553147at2759"/>
<keyword evidence="3" id="KW-1185">Reference proteome</keyword>
<name>A0A6A6DHI6_9PEZI</name>
<evidence type="ECO:0000259" key="1">
    <source>
        <dbReference type="Pfam" id="PF06985"/>
    </source>
</evidence>
<feature type="domain" description="Heterokaryon incompatibility" evidence="1">
    <location>
        <begin position="103"/>
        <end position="285"/>
    </location>
</feature>
<dbReference type="Pfam" id="PF26639">
    <property type="entry name" value="Het-6_barrel"/>
    <property type="match status" value="1"/>
</dbReference>
<dbReference type="EMBL" id="ML994681">
    <property type="protein sequence ID" value="KAF2177862.1"/>
    <property type="molecule type" value="Genomic_DNA"/>
</dbReference>
<dbReference type="PANTHER" id="PTHR24148">
    <property type="entry name" value="ANKYRIN REPEAT DOMAIN-CONTAINING PROTEIN 39 HOMOLOG-RELATED"/>
    <property type="match status" value="1"/>
</dbReference>
<dbReference type="AlphaFoldDB" id="A0A6A6DHI6"/>
<accession>A0A6A6DHI6</accession>